<sequence length="69" mass="7782">MVFIPIYLDLIQLFTLATTLLFRIFWNFSGSMLLALVWLVVCGSCLDGGGRSSLPRRWSFGWCFDVSSG</sequence>
<name>A0A6B3NJK2_9CYAN</name>
<comment type="caution">
    <text evidence="1">The sequence shown here is derived from an EMBL/GenBank/DDBJ whole genome shotgun (WGS) entry which is preliminary data.</text>
</comment>
<organism evidence="1">
    <name type="scientific">Symploca sp. SIO1C4</name>
    <dbReference type="NCBI Taxonomy" id="2607765"/>
    <lineage>
        <taxon>Bacteria</taxon>
        <taxon>Bacillati</taxon>
        <taxon>Cyanobacteriota</taxon>
        <taxon>Cyanophyceae</taxon>
        <taxon>Coleofasciculales</taxon>
        <taxon>Coleofasciculaceae</taxon>
        <taxon>Symploca</taxon>
    </lineage>
</organism>
<reference evidence="1" key="1">
    <citation type="submission" date="2019-11" db="EMBL/GenBank/DDBJ databases">
        <title>Genomic insights into an expanded diversity of filamentous marine cyanobacteria reveals the extraordinary biosynthetic potential of Moorea and Okeania.</title>
        <authorList>
            <person name="Ferreira Leao T."/>
            <person name="Wang M."/>
            <person name="Moss N."/>
            <person name="Da Silva R."/>
            <person name="Sanders J."/>
            <person name="Nurk S."/>
            <person name="Gurevich A."/>
            <person name="Humphrey G."/>
            <person name="Reher R."/>
            <person name="Zhu Q."/>
            <person name="Belda-Ferre P."/>
            <person name="Glukhov E."/>
            <person name="Rex R."/>
            <person name="Dorrestein P.C."/>
            <person name="Knight R."/>
            <person name="Pevzner P."/>
            <person name="Gerwick W.H."/>
            <person name="Gerwick L."/>
        </authorList>
    </citation>
    <scope>NUCLEOTIDE SEQUENCE</scope>
    <source>
        <strain evidence="1">SIO1C4</strain>
    </source>
</reference>
<dbReference type="AlphaFoldDB" id="A0A6B3NJK2"/>
<proteinExistence type="predicted"/>
<gene>
    <name evidence="1" type="ORF">F6J89_19775</name>
</gene>
<dbReference type="EMBL" id="JAAHFQ010000430">
    <property type="protein sequence ID" value="NER29791.1"/>
    <property type="molecule type" value="Genomic_DNA"/>
</dbReference>
<accession>A0A6B3NJK2</accession>
<protein>
    <submittedName>
        <fullName evidence="1">Uncharacterized protein</fullName>
    </submittedName>
</protein>
<evidence type="ECO:0000313" key="1">
    <source>
        <dbReference type="EMBL" id="NER29791.1"/>
    </source>
</evidence>